<keyword evidence="1" id="KW-0808">Transferase</keyword>
<dbReference type="InterPro" id="IPR027417">
    <property type="entry name" value="P-loop_NTPase"/>
</dbReference>
<evidence type="ECO:0000313" key="2">
    <source>
        <dbReference type="EMBL" id="MEC0227941.1"/>
    </source>
</evidence>
<protein>
    <submittedName>
        <fullName evidence="2">Sulfotransferase</fullName>
    </submittedName>
</protein>
<dbReference type="Gene3D" id="3.40.50.300">
    <property type="entry name" value="P-loop containing nucleotide triphosphate hydrolases"/>
    <property type="match status" value="1"/>
</dbReference>
<dbReference type="PANTHER" id="PTHR12788:SF10">
    <property type="entry name" value="PROTEIN-TYROSINE SULFOTRANSFERASE"/>
    <property type="match status" value="1"/>
</dbReference>
<gene>
    <name evidence="2" type="ORF">P4I72_12465</name>
</gene>
<dbReference type="InterPro" id="IPR026634">
    <property type="entry name" value="TPST-like"/>
</dbReference>
<dbReference type="Pfam" id="PF13469">
    <property type="entry name" value="Sulfotransfer_3"/>
    <property type="match status" value="1"/>
</dbReference>
<evidence type="ECO:0000256" key="1">
    <source>
        <dbReference type="ARBA" id="ARBA00022679"/>
    </source>
</evidence>
<dbReference type="EMBL" id="JARLKY010000026">
    <property type="protein sequence ID" value="MEC0227941.1"/>
    <property type="molecule type" value="Genomic_DNA"/>
</dbReference>
<proteinExistence type="predicted"/>
<evidence type="ECO:0000313" key="3">
    <source>
        <dbReference type="Proteomes" id="UP001338137"/>
    </source>
</evidence>
<dbReference type="RefSeq" id="WP_326072230.1">
    <property type="nucleotide sequence ID" value="NZ_JARLKY010000026.1"/>
</dbReference>
<comment type="caution">
    <text evidence="2">The sequence shown here is derived from an EMBL/GenBank/DDBJ whole genome shotgun (WGS) entry which is preliminary data.</text>
</comment>
<name>A0ABU6G1U1_9BACL</name>
<dbReference type="PANTHER" id="PTHR12788">
    <property type="entry name" value="PROTEIN-TYROSINE SULFOTRANSFERASE 2"/>
    <property type="match status" value="1"/>
</dbReference>
<dbReference type="Proteomes" id="UP001338137">
    <property type="component" value="Unassembled WGS sequence"/>
</dbReference>
<dbReference type="SUPFAM" id="SSF52540">
    <property type="entry name" value="P-loop containing nucleoside triphosphate hydrolases"/>
    <property type="match status" value="1"/>
</dbReference>
<reference evidence="2 3" key="1">
    <citation type="submission" date="2023-03" db="EMBL/GenBank/DDBJ databases">
        <title>Bacillus Genome Sequencing.</title>
        <authorList>
            <person name="Dunlap C."/>
        </authorList>
    </citation>
    <scope>NUCLEOTIDE SEQUENCE [LARGE SCALE GENOMIC DNA]</scope>
    <source>
        <strain evidence="2 3">BD-533</strain>
    </source>
</reference>
<sequence length="429" mass="48915">MQHDIQPIFVIGSYRSGTSVLTWCLGQHSNILPLEETNWISRLSIDLDYLYLLGSTNKYHSHLGATGITELKFHETFGDKVDRFILEHKTNLIENAKSLTKIYSLSNEQYSIQRSSSDPKNRWVDGTPENSHYVYGLNKMFPNAKFIHILRNPENVARSLMHFSTVGARDYAEEEAYATWLRLTKDCVSAEQALGPNKVLRIRFENLISNPQETLSKCLEFVGESFDPNCLLPLGTKINSSTYSKDATLDSSSHSSQSKKEALDFYSIIENNKITSHLLNDYRLLRSKFNNYAISQRPDEIEKLSQWASSLQLENERSEKRILELEKELQQFKPLTIIDYGPKEIFACQSFNIQENGENALWITSENATDSTLISLEGTLLNCSVQDEGQLVTALIPKVLTKKEGKYSLQLFDQRTGVKSNIMTLIVYP</sequence>
<keyword evidence="3" id="KW-1185">Reference proteome</keyword>
<accession>A0ABU6G1U1</accession>
<organism evidence="2 3">
    <name type="scientific">Paenibacillus alba</name>
    <dbReference type="NCBI Taxonomy" id="1197127"/>
    <lineage>
        <taxon>Bacteria</taxon>
        <taxon>Bacillati</taxon>
        <taxon>Bacillota</taxon>
        <taxon>Bacilli</taxon>
        <taxon>Bacillales</taxon>
        <taxon>Paenibacillaceae</taxon>
        <taxon>Paenibacillus</taxon>
    </lineage>
</organism>